<reference evidence="2 3" key="1">
    <citation type="submission" date="2018-06" db="EMBL/GenBank/DDBJ databases">
        <authorList>
            <consortium name="Pathogen Informatics"/>
            <person name="Doyle S."/>
        </authorList>
    </citation>
    <scope>NUCLEOTIDE SEQUENCE [LARGE SCALE GENOMIC DNA]</scope>
    <source>
        <strain evidence="2 3">NCTC5908</strain>
    </source>
</reference>
<dbReference type="RefSeq" id="WP_005703303.1">
    <property type="nucleotide sequence ID" value="NZ_MAQF01000001.1"/>
</dbReference>
<dbReference type="Proteomes" id="UP000253728">
    <property type="component" value="Unassembled WGS sequence"/>
</dbReference>
<dbReference type="GO" id="GO:0008643">
    <property type="term" value="P:carbohydrate transport"/>
    <property type="evidence" value="ECO:0007669"/>
    <property type="project" value="InterPro"/>
</dbReference>
<dbReference type="EMBL" id="UFSP01000002">
    <property type="protein sequence ID" value="SSZ29499.1"/>
    <property type="molecule type" value="Genomic_DNA"/>
</dbReference>
<dbReference type="NCBIfam" id="NF007855">
    <property type="entry name" value="PRK10564.1"/>
    <property type="match status" value="1"/>
</dbReference>
<feature type="chain" id="PRO_5016452993" evidence="1">
    <location>
        <begin position="25"/>
        <end position="297"/>
    </location>
</feature>
<evidence type="ECO:0000313" key="3">
    <source>
        <dbReference type="Proteomes" id="UP000253728"/>
    </source>
</evidence>
<gene>
    <name evidence="2" type="ORF">NCTC5908_01300</name>
</gene>
<dbReference type="GeneID" id="49636108"/>
<organism evidence="2 3">
    <name type="scientific">Aggregatibacter aphrophilus</name>
    <name type="common">Haemophilus aphrophilus</name>
    <dbReference type="NCBI Taxonomy" id="732"/>
    <lineage>
        <taxon>Bacteria</taxon>
        <taxon>Pseudomonadati</taxon>
        <taxon>Pseudomonadota</taxon>
        <taxon>Gammaproteobacteria</taxon>
        <taxon>Pasteurellales</taxon>
        <taxon>Pasteurellaceae</taxon>
        <taxon>Aggregatibacter</taxon>
    </lineage>
</organism>
<dbReference type="STRING" id="732.ADJ80_08645"/>
<evidence type="ECO:0000313" key="2">
    <source>
        <dbReference type="EMBL" id="SSZ29499.1"/>
    </source>
</evidence>
<sequence length="297" mass="32202">MKKTMKFLTALLLANMAVSSSSWADTPIHINPNQLSHVQWQDVPFSEKVKTTLSEQQKQAFTASFAGVESPVAAYRIPANQGTLEVEIISPIENKSVFVPSAVVLDSSFNVAAVYPSSEFKFHEERGMAPNRFSAELNLTPAASQDYIYLLIYTTQQDLAKTTMVPHPAKTYAKGTGHQPPALNDIEVKHSLNGEIQINVTNSNGTRFIGIPTKVFTSEKAAQPVGQAAAPVKATAAPAPKAVNTPVDQDTEAYFNQAVTKALKANDVNKAMNLVNEAEKLGLTSPRQTFLKQVSSK</sequence>
<feature type="signal peptide" evidence="1">
    <location>
        <begin position="1"/>
        <end position="24"/>
    </location>
</feature>
<name>A0A336N556_AGGAP</name>
<evidence type="ECO:0000256" key="1">
    <source>
        <dbReference type="SAM" id="SignalP"/>
    </source>
</evidence>
<accession>A0A336N556</accession>
<dbReference type="Pfam" id="PF07148">
    <property type="entry name" value="MalM"/>
    <property type="match status" value="1"/>
</dbReference>
<dbReference type="InterPro" id="IPR010794">
    <property type="entry name" value="MalM"/>
</dbReference>
<dbReference type="AlphaFoldDB" id="A0A336N556"/>
<proteinExistence type="predicted"/>
<keyword evidence="1" id="KW-0732">Signal</keyword>
<dbReference type="GO" id="GO:0042597">
    <property type="term" value="C:periplasmic space"/>
    <property type="evidence" value="ECO:0007669"/>
    <property type="project" value="InterPro"/>
</dbReference>
<protein>
    <submittedName>
        <fullName evidence="2">Maltose regulon periplasmic protein</fullName>
    </submittedName>
</protein>